<protein>
    <recommendedName>
        <fullName evidence="2">DUF6534 domain-containing protein</fullName>
    </recommendedName>
</protein>
<sequence>MSDAATCTLNIPPLHNTMGALFIGVSLAGALWGITSMQTYNYFLQYWRVDRPILNMTVGIVYIFDTVHQLMLSHLLYVYLVSNWGNPAILATLLWSVLIMVLMSAFIGFIVQLFLCYRVYVLSRNNYIVTGVVVLPVLALFTITMAYFGTAWSQHFTLFADLARIKGLSVTVNVLGAASDVVITSALSFYLWTSKSGIRKTDAIMNRLILFCVRSGLLTTVTAILSLITIQVYPDTFIYICFYSILARFYSFSLLATLNARSDLRSQTSNGANSFAASVSLEPNPGNAWSRRPQESSNGVRHIAIKQDVETMIDHGEYEMKPGQALP</sequence>
<feature type="transmembrane region" description="Helical" evidence="1">
    <location>
        <begin position="127"/>
        <end position="148"/>
    </location>
</feature>
<dbReference type="eggNOG" id="ENOG502SKAZ">
    <property type="taxonomic scope" value="Eukaryota"/>
</dbReference>
<accession>A0A0W0G9I7</accession>
<dbReference type="Proteomes" id="UP000054988">
    <property type="component" value="Unassembled WGS sequence"/>
</dbReference>
<name>A0A0W0G9I7_MONRR</name>
<feature type="transmembrane region" description="Helical" evidence="1">
    <location>
        <begin position="56"/>
        <end position="80"/>
    </location>
</feature>
<evidence type="ECO:0000313" key="4">
    <source>
        <dbReference type="Proteomes" id="UP000054988"/>
    </source>
</evidence>
<feature type="transmembrane region" description="Helical" evidence="1">
    <location>
        <begin position="20"/>
        <end position="44"/>
    </location>
</feature>
<dbReference type="PANTHER" id="PTHR40465">
    <property type="entry name" value="CHROMOSOME 1, WHOLE GENOME SHOTGUN SEQUENCE"/>
    <property type="match status" value="1"/>
</dbReference>
<reference evidence="3 4" key="1">
    <citation type="submission" date="2015-12" db="EMBL/GenBank/DDBJ databases">
        <title>Draft genome sequence of Moniliophthora roreri, the causal agent of frosty pod rot of cacao.</title>
        <authorList>
            <person name="Aime M.C."/>
            <person name="Diaz-Valderrama J.R."/>
            <person name="Kijpornyongpan T."/>
            <person name="Phillips-Mora W."/>
        </authorList>
    </citation>
    <scope>NUCLEOTIDE SEQUENCE [LARGE SCALE GENOMIC DNA]</scope>
    <source>
        <strain evidence="3 4">MCA 2952</strain>
    </source>
</reference>
<feature type="transmembrane region" description="Helical" evidence="1">
    <location>
        <begin position="204"/>
        <end position="230"/>
    </location>
</feature>
<proteinExistence type="predicted"/>
<dbReference type="InterPro" id="IPR045339">
    <property type="entry name" value="DUF6534"/>
</dbReference>
<gene>
    <name evidence="3" type="ORF">WG66_2207</name>
</gene>
<feature type="transmembrane region" description="Helical" evidence="1">
    <location>
        <begin position="168"/>
        <end position="192"/>
    </location>
</feature>
<dbReference type="PANTHER" id="PTHR40465:SF1">
    <property type="entry name" value="DUF6534 DOMAIN-CONTAINING PROTEIN"/>
    <property type="match status" value="1"/>
</dbReference>
<dbReference type="EMBL" id="LATX01000741">
    <property type="protein sequence ID" value="KTB45220.1"/>
    <property type="molecule type" value="Genomic_DNA"/>
</dbReference>
<evidence type="ECO:0000259" key="2">
    <source>
        <dbReference type="Pfam" id="PF20152"/>
    </source>
</evidence>
<feature type="transmembrane region" description="Helical" evidence="1">
    <location>
        <begin position="236"/>
        <end position="258"/>
    </location>
</feature>
<keyword evidence="1" id="KW-0812">Transmembrane</keyword>
<keyword evidence="1" id="KW-1133">Transmembrane helix</keyword>
<keyword evidence="1" id="KW-0472">Membrane</keyword>
<organism evidence="3 4">
    <name type="scientific">Moniliophthora roreri</name>
    <name type="common">Frosty pod rot fungus</name>
    <name type="synonym">Monilia roreri</name>
    <dbReference type="NCBI Taxonomy" id="221103"/>
    <lineage>
        <taxon>Eukaryota</taxon>
        <taxon>Fungi</taxon>
        <taxon>Dikarya</taxon>
        <taxon>Basidiomycota</taxon>
        <taxon>Agaricomycotina</taxon>
        <taxon>Agaricomycetes</taxon>
        <taxon>Agaricomycetidae</taxon>
        <taxon>Agaricales</taxon>
        <taxon>Marasmiineae</taxon>
        <taxon>Marasmiaceae</taxon>
        <taxon>Moniliophthora</taxon>
    </lineage>
</organism>
<evidence type="ECO:0000256" key="1">
    <source>
        <dbReference type="SAM" id="Phobius"/>
    </source>
</evidence>
<feature type="transmembrane region" description="Helical" evidence="1">
    <location>
        <begin position="92"/>
        <end position="115"/>
    </location>
</feature>
<evidence type="ECO:0000313" key="3">
    <source>
        <dbReference type="EMBL" id="KTB45220.1"/>
    </source>
</evidence>
<dbReference type="Pfam" id="PF20152">
    <property type="entry name" value="DUF6534"/>
    <property type="match status" value="1"/>
</dbReference>
<comment type="caution">
    <text evidence="3">The sequence shown here is derived from an EMBL/GenBank/DDBJ whole genome shotgun (WGS) entry which is preliminary data.</text>
</comment>
<feature type="domain" description="DUF6534" evidence="2">
    <location>
        <begin position="177"/>
        <end position="262"/>
    </location>
</feature>
<dbReference type="AlphaFoldDB" id="A0A0W0G9I7"/>